<evidence type="ECO:0000256" key="1">
    <source>
        <dbReference type="SAM" id="MobiDB-lite"/>
    </source>
</evidence>
<keyword evidence="4" id="KW-1185">Reference proteome</keyword>
<feature type="region of interest" description="Disordered" evidence="1">
    <location>
        <begin position="279"/>
        <end position="307"/>
    </location>
</feature>
<dbReference type="SMART" id="SM00015">
    <property type="entry name" value="IQ"/>
    <property type="match status" value="2"/>
</dbReference>
<dbReference type="PROSITE" id="PS50096">
    <property type="entry name" value="IQ"/>
    <property type="match status" value="2"/>
</dbReference>
<dbReference type="STRING" id="53468.A0A158QSN3"/>
<dbReference type="GO" id="GO:0005096">
    <property type="term" value="F:GTPase activator activity"/>
    <property type="evidence" value="ECO:0007669"/>
    <property type="project" value="TreeGrafter"/>
</dbReference>
<feature type="compositionally biased region" description="Basic and acidic residues" evidence="1">
    <location>
        <begin position="279"/>
        <end position="288"/>
    </location>
</feature>
<name>A0A158QSN3_MESCO</name>
<protein>
    <recommendedName>
        <fullName evidence="2">Ras-GAP domain-containing protein</fullName>
    </recommendedName>
</protein>
<gene>
    <name evidence="3" type="ORF">MCOS_LOCUS1119</name>
</gene>
<dbReference type="InterPro" id="IPR008936">
    <property type="entry name" value="Rho_GTPase_activation_prot"/>
</dbReference>
<proteinExistence type="predicted"/>
<feature type="region of interest" description="Disordered" evidence="1">
    <location>
        <begin position="1269"/>
        <end position="1311"/>
    </location>
</feature>
<feature type="compositionally biased region" description="Basic residues" evidence="1">
    <location>
        <begin position="1292"/>
        <end position="1306"/>
    </location>
</feature>
<evidence type="ECO:0000313" key="4">
    <source>
        <dbReference type="Proteomes" id="UP000267029"/>
    </source>
</evidence>
<dbReference type="EMBL" id="UXSR01000124">
    <property type="protein sequence ID" value="VDD75116.1"/>
    <property type="molecule type" value="Genomic_DNA"/>
</dbReference>
<dbReference type="PROSITE" id="PS50018">
    <property type="entry name" value="RAS_GTPASE_ACTIV_2"/>
    <property type="match status" value="1"/>
</dbReference>
<reference evidence="3 4" key="1">
    <citation type="submission" date="2018-10" db="EMBL/GenBank/DDBJ databases">
        <authorList>
            <consortium name="Pathogen Informatics"/>
        </authorList>
    </citation>
    <scope>NUCLEOTIDE SEQUENCE [LARGE SCALE GENOMIC DNA]</scope>
</reference>
<feature type="region of interest" description="Disordered" evidence="1">
    <location>
        <begin position="1349"/>
        <end position="1370"/>
    </location>
</feature>
<evidence type="ECO:0000313" key="3">
    <source>
        <dbReference type="EMBL" id="VDD75116.1"/>
    </source>
</evidence>
<dbReference type="Proteomes" id="UP000267029">
    <property type="component" value="Unassembled WGS sequence"/>
</dbReference>
<dbReference type="OrthoDB" id="775356at2759"/>
<dbReference type="InterPro" id="IPR000048">
    <property type="entry name" value="IQ_motif_EF-hand-BS"/>
</dbReference>
<dbReference type="GO" id="GO:0046580">
    <property type="term" value="P:negative regulation of Ras protein signal transduction"/>
    <property type="evidence" value="ECO:0007669"/>
    <property type="project" value="TreeGrafter"/>
</dbReference>
<dbReference type="Gene3D" id="1.10.506.10">
    <property type="entry name" value="GTPase Activation - p120gap, domain 1"/>
    <property type="match status" value="1"/>
</dbReference>
<organism evidence="3 4">
    <name type="scientific">Mesocestoides corti</name>
    <name type="common">Flatworm</name>
    <dbReference type="NCBI Taxonomy" id="53468"/>
    <lineage>
        <taxon>Eukaryota</taxon>
        <taxon>Metazoa</taxon>
        <taxon>Spiralia</taxon>
        <taxon>Lophotrochozoa</taxon>
        <taxon>Platyhelminthes</taxon>
        <taxon>Cestoda</taxon>
        <taxon>Eucestoda</taxon>
        <taxon>Cyclophyllidea</taxon>
        <taxon>Mesocestoididae</taxon>
        <taxon>Mesocestoides</taxon>
    </lineage>
</organism>
<feature type="domain" description="Ras-GAP" evidence="2">
    <location>
        <begin position="1045"/>
        <end position="1133"/>
    </location>
</feature>
<feature type="compositionally biased region" description="Acidic residues" evidence="1">
    <location>
        <begin position="1271"/>
        <end position="1280"/>
    </location>
</feature>
<dbReference type="PANTHER" id="PTHR14149">
    <property type="entry name" value="RAS GTPASE-ACTIVATING PROTEIN WITH IQ MOTIF"/>
    <property type="match status" value="1"/>
</dbReference>
<sequence length="1810" mass="204523">MDTTIFKQLVEAIHKQRVETCFSLLNHPPLQLVQVNPDNKEWYFVVLENNLSVISKQVTTSADPNQTLQRALQVTVKLANTYARREALLEETLKEINTVVQLEDPIATITALVEQNESLNGIPKRLLKIQLEDEVEAAMKLHPLALLIHEELRDATKEKGKCLNYDEMLAFLRALEKVIQLNEALSGKNDKEVLKALLSKDSLWENVLESKVNLSSLYFSKLFSKRNTKFSAKGESTLLTHAEIQQVVDEVAKTNRKEYKDLAISATENFGNEEKCLTKHANLEEPKPNRRTGKSKSPVYPKTNLTPSSVDTSDHYLALLRQNLEPGNEFRLWGWLQALKATGSLTGLKGDLSAENVDLYRRALRKLPVLTTSGVAMAVEKAHEIYSRAQLLGLVLAEINQALEEGERSVLDKQFMEFINREKAAHLKLRSAVISLDLNQENINAYVESLIKLRNAKLQSNCKGTAVDSTCSGDSRLVSKCGWLRTSLPHRNGENDHFYYNIKSGELIWRPSYTTPEPSCTDPFLLNREEIAECVNQVNKSSKALGDGLQNVTRPFPQSAFNILECLIRAFLVKRHHLEWAYTLNEGMEKICKSRELLVGIKGFQALWRGYFTRQKYAAYIATLNSPKLKFAAARIVTYIRHHRRRRMIERTLEGVWRILRGVRKAQAMWRGHVLRRALASSLSLALSPNYLSTSRRPLYWLGRLFKCALVPKAADNIYDTQLGCFHAAQKIEDQACLLVRLDNEIGRLQMIISLIDRVHHDACASTLKHKRSSSANCVSTATKCAAESLVMIGENVVKQTPEEQVGRRYEGLLFLLYTQPDYLARLFAELPSHLLWQEKPVANPEAYKASEFGLMLERIILSLYNYGMSLGDETSLLFLVIRILHLQVATSSWCAIMEERSHFALRLVVSMTHVSHSLDGKHAKTGISRLLPLLQEILSGDREGCKAKEGAGVPMPGGDAHSSWTTVKWHPTPPEVGHGSALKETRTTASAFFHKNKIRLFYENLPSTLPPPQAMLKVFDLSWLAHAAERFFYILFEESGGVILPPCLQHVMQEFFVLLRQKYPSQPVKEHVKFLGLHVFYRYIHSIIIAPDAFAQTHCEPAERAPLPTTGPGFGGRRCLAALSRLLCFVVENKGFVGKGTSGQQAMVFNPLIKAWHAKFKQYLLNTLNEKKPRRTPAGIMKRQVDGWIRRLPYAGPKHEWLELQPWRMEEAEDKKKTITLAVDELAELHRLINAYKEKIAPNAHDPLHIELEKIDRLPQVLFRHPKVNEDEENPDIVEDETRPTSNNKVTNHKAKRKKPRRKLFGSKLRSGSTSRLETFSLHDYMSLNKLSTPSFRCANTERTINTRASSLGQNSSNSHGPNLIPSENTDTFAHKPLLRYYRLSSGDSTDVILASGHQIPIAIQAISPMQFANACLYAVKAVGTRSTECFTFGPPDGRNQLSVKPLFGWAEPLPFCKASKAPFRRKPSMLDGGDVRNRPLASNGADGVAISEASVDCKSAPATAKVRELGVDWINAKREMIHIFSWIEIHKKCVHRDAAPEPRDGPAGVPGWLCLFLAWLARVEVTSETYFPKRTHSALCGDDFASIRHLQQSIHILQAAVTHIQAFFGLNHATIWHELLAAIIRDIFHFDAICIRSVWQSLGDRLSIVNNNLEDRIHRRRKAIAALNDFISTCLQPRPVWSSKFSIRTPNVVGVSLPFSYLVSHGIVAGGKCTLSDKQMRNMRLEIVAHLSVPGRFCLTVYLLSVQWEEPQELYIPDLLLQMHADNTTLPFFSEQLWLNLMPLVKMMFKKFYHDSLPSLSSISESNG</sequence>
<dbReference type="PANTHER" id="PTHR14149:SF17">
    <property type="entry name" value="GTPASE-ACTIVATING PROTEIN"/>
    <property type="match status" value="1"/>
</dbReference>
<accession>A0A158QSN3</accession>
<evidence type="ECO:0000259" key="2">
    <source>
        <dbReference type="PROSITE" id="PS50018"/>
    </source>
</evidence>
<dbReference type="SUPFAM" id="SSF48350">
    <property type="entry name" value="GTPase activation domain, GAP"/>
    <property type="match status" value="1"/>
</dbReference>
<dbReference type="GO" id="GO:0005938">
    <property type="term" value="C:cell cortex"/>
    <property type="evidence" value="ECO:0007669"/>
    <property type="project" value="TreeGrafter"/>
</dbReference>
<dbReference type="InterPro" id="IPR001936">
    <property type="entry name" value="RasGAP_dom"/>
</dbReference>